<dbReference type="InterPro" id="IPR005467">
    <property type="entry name" value="His_kinase_dom"/>
</dbReference>
<dbReference type="InterPro" id="IPR003594">
    <property type="entry name" value="HATPase_dom"/>
</dbReference>
<dbReference type="SUPFAM" id="SSF103190">
    <property type="entry name" value="Sensory domain-like"/>
    <property type="match status" value="1"/>
</dbReference>
<evidence type="ECO:0000256" key="3">
    <source>
        <dbReference type="ARBA" id="ARBA00012438"/>
    </source>
</evidence>
<keyword evidence="9" id="KW-0547">Nucleotide-binding</keyword>
<evidence type="ECO:0000313" key="20">
    <source>
        <dbReference type="Proteomes" id="UP000484015"/>
    </source>
</evidence>
<dbReference type="SMART" id="SM00388">
    <property type="entry name" value="HisKA"/>
    <property type="match status" value="1"/>
</dbReference>
<feature type="coiled-coil region" evidence="16">
    <location>
        <begin position="379"/>
        <end position="406"/>
    </location>
</feature>
<dbReference type="PANTHER" id="PTHR43065:SF46">
    <property type="entry name" value="C4-DICARBOXYLATE TRANSPORT SENSOR PROTEIN DCTB"/>
    <property type="match status" value="1"/>
</dbReference>
<dbReference type="InterPro" id="IPR029151">
    <property type="entry name" value="Sensor-like_sf"/>
</dbReference>
<evidence type="ECO:0000256" key="2">
    <source>
        <dbReference type="ARBA" id="ARBA00004429"/>
    </source>
</evidence>
<dbReference type="FunFam" id="1.10.287.130:FF:000049">
    <property type="entry name" value="C4-dicarboxylate transport sensor protein DctB"/>
    <property type="match status" value="1"/>
</dbReference>
<dbReference type="AlphaFoldDB" id="A0A6L6PXI8"/>
<evidence type="ECO:0000256" key="16">
    <source>
        <dbReference type="SAM" id="Coils"/>
    </source>
</evidence>
<evidence type="ECO:0000256" key="13">
    <source>
        <dbReference type="ARBA" id="ARBA00023012"/>
    </source>
</evidence>
<comment type="subcellular location">
    <subcellularLocation>
        <location evidence="2">Cell inner membrane</location>
        <topology evidence="2">Multi-pass membrane protein</topology>
    </subcellularLocation>
</comment>
<evidence type="ECO:0000256" key="4">
    <source>
        <dbReference type="ARBA" id="ARBA00022475"/>
    </source>
</evidence>
<keyword evidence="20" id="KW-1185">Reference proteome</keyword>
<feature type="domain" description="Histidine kinase" evidence="18">
    <location>
        <begin position="422"/>
        <end position="634"/>
    </location>
</feature>
<comment type="catalytic activity">
    <reaction evidence="1">
        <text>ATP + protein L-histidine = ADP + protein N-phospho-L-histidine.</text>
        <dbReference type="EC" id="2.7.13.3"/>
    </reaction>
</comment>
<dbReference type="EMBL" id="WNLA01000004">
    <property type="protein sequence ID" value="MTW02170.1"/>
    <property type="molecule type" value="Genomic_DNA"/>
</dbReference>
<evidence type="ECO:0000256" key="14">
    <source>
        <dbReference type="ARBA" id="ARBA00023136"/>
    </source>
</evidence>
<dbReference type="Gene3D" id="1.10.287.130">
    <property type="match status" value="1"/>
</dbReference>
<evidence type="ECO:0000256" key="11">
    <source>
        <dbReference type="ARBA" id="ARBA00022840"/>
    </source>
</evidence>
<dbReference type="Pfam" id="PF00512">
    <property type="entry name" value="HisKA"/>
    <property type="match status" value="1"/>
</dbReference>
<dbReference type="Pfam" id="PF02518">
    <property type="entry name" value="HATPase_c"/>
    <property type="match status" value="1"/>
</dbReference>
<keyword evidence="8 17" id="KW-0812">Transmembrane</keyword>
<dbReference type="Proteomes" id="UP000484015">
    <property type="component" value="Unassembled WGS sequence"/>
</dbReference>
<dbReference type="InterPro" id="IPR004358">
    <property type="entry name" value="Sig_transdc_His_kin-like_C"/>
</dbReference>
<dbReference type="SUPFAM" id="SSF47384">
    <property type="entry name" value="Homodimeric domain of signal transducing histidine kinase"/>
    <property type="match status" value="1"/>
</dbReference>
<keyword evidence="10 19" id="KW-0418">Kinase</keyword>
<keyword evidence="4" id="KW-1003">Cell membrane</keyword>
<protein>
    <recommendedName>
        <fullName evidence="15">C4-dicarboxylate transport sensor protein DctB</fullName>
        <ecNumber evidence="3">2.7.13.3</ecNumber>
    </recommendedName>
</protein>
<evidence type="ECO:0000256" key="8">
    <source>
        <dbReference type="ARBA" id="ARBA00022692"/>
    </source>
</evidence>
<reference evidence="19 20" key="1">
    <citation type="submission" date="2019-11" db="EMBL/GenBank/DDBJ databases">
        <title>Type strains purchased from KCTC, JCM and DSMZ.</title>
        <authorList>
            <person name="Lu H."/>
        </authorList>
    </citation>
    <scope>NUCLEOTIDE SEQUENCE [LARGE SCALE GENOMIC DNA]</scope>
    <source>
        <strain evidence="19 20">KCTC 42409</strain>
    </source>
</reference>
<dbReference type="InterPro" id="IPR033479">
    <property type="entry name" value="dCache_1"/>
</dbReference>
<dbReference type="InterPro" id="IPR017055">
    <property type="entry name" value="Sig_transdc_His_kinase_DctB"/>
</dbReference>
<keyword evidence="14 17" id="KW-0472">Membrane</keyword>
<evidence type="ECO:0000256" key="9">
    <source>
        <dbReference type="ARBA" id="ARBA00022741"/>
    </source>
</evidence>
<proteinExistence type="predicted"/>
<dbReference type="InterPro" id="IPR036890">
    <property type="entry name" value="HATPase_C_sf"/>
</dbReference>
<evidence type="ECO:0000256" key="17">
    <source>
        <dbReference type="SAM" id="Phobius"/>
    </source>
</evidence>
<keyword evidence="6" id="KW-0597">Phosphoprotein</keyword>
<evidence type="ECO:0000256" key="6">
    <source>
        <dbReference type="ARBA" id="ARBA00022553"/>
    </source>
</evidence>
<dbReference type="PIRSF" id="PIRSF036431">
    <property type="entry name" value="STHK_DctB"/>
    <property type="match status" value="1"/>
</dbReference>
<evidence type="ECO:0000256" key="1">
    <source>
        <dbReference type="ARBA" id="ARBA00000085"/>
    </source>
</evidence>
<dbReference type="GO" id="GO:0000155">
    <property type="term" value="F:phosphorelay sensor kinase activity"/>
    <property type="evidence" value="ECO:0007669"/>
    <property type="project" value="InterPro"/>
</dbReference>
<organism evidence="19 20">
    <name type="scientific">Pseudoduganella ginsengisoli</name>
    <dbReference type="NCBI Taxonomy" id="1462440"/>
    <lineage>
        <taxon>Bacteria</taxon>
        <taxon>Pseudomonadati</taxon>
        <taxon>Pseudomonadota</taxon>
        <taxon>Betaproteobacteria</taxon>
        <taxon>Burkholderiales</taxon>
        <taxon>Oxalobacteraceae</taxon>
        <taxon>Telluria group</taxon>
        <taxon>Pseudoduganella</taxon>
    </lineage>
</organism>
<keyword evidence="13" id="KW-0902">Two-component regulatory system</keyword>
<evidence type="ECO:0000259" key="18">
    <source>
        <dbReference type="PROSITE" id="PS50109"/>
    </source>
</evidence>
<dbReference type="Gene3D" id="3.30.450.20">
    <property type="entry name" value="PAS domain"/>
    <property type="match status" value="2"/>
</dbReference>
<keyword evidence="12 17" id="KW-1133">Transmembrane helix</keyword>
<dbReference type="RefSeq" id="WP_155438568.1">
    <property type="nucleotide sequence ID" value="NZ_WNLA01000004.1"/>
</dbReference>
<feature type="transmembrane region" description="Helical" evidence="17">
    <location>
        <begin position="325"/>
        <end position="344"/>
    </location>
</feature>
<gene>
    <name evidence="19" type="ORF">GM668_08695</name>
</gene>
<dbReference type="GO" id="GO:0005886">
    <property type="term" value="C:plasma membrane"/>
    <property type="evidence" value="ECO:0007669"/>
    <property type="project" value="UniProtKB-SubCell"/>
</dbReference>
<name>A0A6L6PXI8_9BURK</name>
<dbReference type="SMART" id="SM00387">
    <property type="entry name" value="HATPase_c"/>
    <property type="match status" value="1"/>
</dbReference>
<sequence>MPPSHDTPSLPPALAPRLAPAHVRPRWRSALAWMIVVLVGAALAWLAYWWLEELNTERVRSAGARRLETYAASLENLLDKYEFLPRMLELDKEVVALLQHQDDPALRSTVNEYLERLNRQAGTSTIYIVNLQGRTQAASNWRQKDSFVGDYVAFRPYLQDALRGRSGRFYGVGTTNREAGYFFAQGIYRDGKMLGVATVKVNISELEKSWNTGTIDKVMLADSNGVIFLSSAPAWRYRTLSPLPASVRASLEQTRQYHQEPLPPLRFDADVPRNDGTRVVSIRDPGAPDNLRPVPMLAQTRTLAPRQWTFIYLSDLSTVRANSRIGMVFAILAYGFLVLLFLFFRQRRRALRQRLQAREDLLSAYNSLEAMVAERTSRLEKITQSLSEEIEVRRQAEQQLHRTQSELFQAGKMAVLGQMSASITHELNQPLTALRTMSDNAVLLFERGRMDDARNNLKNISQIVARMGTITGKLKTFARKSNDALVAVSIDTAISNVLVLIERRMSLEKVTFQLRIAEPELYALCDSNRLEQVLLNLMTNALDSMAASSEKVLSLSVGRAAEWVELRVCDTGPGLSEETRAHLFEPFYTTKPQGQGLGLGLAISEQIIKDFGGTLSAEHTGAGACFAIKLKPAPMET</sequence>
<dbReference type="Pfam" id="PF02743">
    <property type="entry name" value="dCache_1"/>
    <property type="match status" value="1"/>
</dbReference>
<dbReference type="PROSITE" id="PS50109">
    <property type="entry name" value="HIS_KIN"/>
    <property type="match status" value="1"/>
</dbReference>
<dbReference type="GO" id="GO:0005524">
    <property type="term" value="F:ATP binding"/>
    <property type="evidence" value="ECO:0007669"/>
    <property type="project" value="UniProtKB-KW"/>
</dbReference>
<feature type="transmembrane region" description="Helical" evidence="17">
    <location>
        <begin position="30"/>
        <end position="51"/>
    </location>
</feature>
<keyword evidence="7" id="KW-0808">Transferase</keyword>
<dbReference type="OrthoDB" id="9772100at2"/>
<keyword evidence="11" id="KW-0067">ATP-binding</keyword>
<evidence type="ECO:0000313" key="19">
    <source>
        <dbReference type="EMBL" id="MTW02170.1"/>
    </source>
</evidence>
<evidence type="ECO:0000256" key="5">
    <source>
        <dbReference type="ARBA" id="ARBA00022519"/>
    </source>
</evidence>
<dbReference type="InterPro" id="IPR036097">
    <property type="entry name" value="HisK_dim/P_sf"/>
</dbReference>
<evidence type="ECO:0000256" key="10">
    <source>
        <dbReference type="ARBA" id="ARBA00022777"/>
    </source>
</evidence>
<dbReference type="SUPFAM" id="SSF55874">
    <property type="entry name" value="ATPase domain of HSP90 chaperone/DNA topoisomerase II/histidine kinase"/>
    <property type="match status" value="1"/>
</dbReference>
<evidence type="ECO:0000256" key="7">
    <source>
        <dbReference type="ARBA" id="ARBA00022679"/>
    </source>
</evidence>
<dbReference type="InterPro" id="IPR003661">
    <property type="entry name" value="HisK_dim/P_dom"/>
</dbReference>
<dbReference type="PANTHER" id="PTHR43065">
    <property type="entry name" value="SENSOR HISTIDINE KINASE"/>
    <property type="match status" value="1"/>
</dbReference>
<evidence type="ECO:0000256" key="15">
    <source>
        <dbReference type="ARBA" id="ARBA00073143"/>
    </source>
</evidence>
<keyword evidence="16" id="KW-0175">Coiled coil</keyword>
<dbReference type="CDD" id="cd00082">
    <property type="entry name" value="HisKA"/>
    <property type="match status" value="1"/>
</dbReference>
<evidence type="ECO:0000256" key="12">
    <source>
        <dbReference type="ARBA" id="ARBA00022989"/>
    </source>
</evidence>
<comment type="caution">
    <text evidence="19">The sequence shown here is derived from an EMBL/GenBank/DDBJ whole genome shotgun (WGS) entry which is preliminary data.</text>
</comment>
<dbReference type="EC" id="2.7.13.3" evidence="3"/>
<dbReference type="PRINTS" id="PR00344">
    <property type="entry name" value="BCTRLSENSOR"/>
</dbReference>
<dbReference type="Gene3D" id="3.30.565.10">
    <property type="entry name" value="Histidine kinase-like ATPase, C-terminal domain"/>
    <property type="match status" value="1"/>
</dbReference>
<accession>A0A6L6PXI8</accession>
<keyword evidence="5" id="KW-0997">Cell inner membrane</keyword>